<reference evidence="1 2" key="1">
    <citation type="submission" date="2024-03" db="EMBL/GenBank/DDBJ databases">
        <title>Chitinophaga caseinilytica sp. nov., a casein hydrolysing bacterium isolated from forest soil.</title>
        <authorList>
            <person name="Lee D.S."/>
            <person name="Han D.M."/>
            <person name="Baek J.H."/>
            <person name="Choi D.G."/>
            <person name="Jeon J.H."/>
            <person name="Jeon C.O."/>
        </authorList>
    </citation>
    <scope>NUCLEOTIDE SEQUENCE [LARGE SCALE GENOMIC DNA]</scope>
    <source>
        <strain evidence="1 2">KACC 19118</strain>
    </source>
</reference>
<keyword evidence="2" id="KW-1185">Reference proteome</keyword>
<protein>
    <submittedName>
        <fullName evidence="1">Uncharacterized protein</fullName>
    </submittedName>
</protein>
<dbReference type="Proteomes" id="UP001449657">
    <property type="component" value="Chromosome"/>
</dbReference>
<organism evidence="1 2">
    <name type="scientific">Chitinophaga caseinilytica</name>
    <dbReference type="NCBI Taxonomy" id="2267521"/>
    <lineage>
        <taxon>Bacteria</taxon>
        <taxon>Pseudomonadati</taxon>
        <taxon>Bacteroidota</taxon>
        <taxon>Chitinophagia</taxon>
        <taxon>Chitinophagales</taxon>
        <taxon>Chitinophagaceae</taxon>
        <taxon>Chitinophaga</taxon>
    </lineage>
</organism>
<sequence>MKYICSLLALSIAAAACNSSGTTSGTDSGVVKTDSAPPPSFSPTGIYTGDFGGSPIYISINFARGNNIAGYNTHKGLRRNLHGQMSESANGWKIRLEEPGDHVYDGVFEIHLSKDRQTMEGTWSPLNKDSASAKKFTLKQINSDHHEVYMANENANIQFLEDGSCKLEYYPADSISTGQVEIVRGTWSRNKDTFNVSWKNNAHFGKNGSQFVMYMSADADGGSYPDSLTGEGFTFYQLP</sequence>
<evidence type="ECO:0000313" key="2">
    <source>
        <dbReference type="Proteomes" id="UP001449657"/>
    </source>
</evidence>
<evidence type="ECO:0000313" key="1">
    <source>
        <dbReference type="EMBL" id="WZN48337.1"/>
    </source>
</evidence>
<proteinExistence type="predicted"/>
<dbReference type="PROSITE" id="PS51257">
    <property type="entry name" value="PROKAR_LIPOPROTEIN"/>
    <property type="match status" value="1"/>
</dbReference>
<dbReference type="EMBL" id="CP150096">
    <property type="protein sequence ID" value="WZN48337.1"/>
    <property type="molecule type" value="Genomic_DNA"/>
</dbReference>
<name>A0ABZ2ZAJ6_9BACT</name>
<gene>
    <name evidence="1" type="ORF">WJU22_09125</name>
</gene>
<dbReference type="RefSeq" id="WP_341842931.1">
    <property type="nucleotide sequence ID" value="NZ_CP149792.1"/>
</dbReference>
<accession>A0ABZ2ZAJ6</accession>